<dbReference type="InterPro" id="IPR024079">
    <property type="entry name" value="MetalloPept_cat_dom_sf"/>
</dbReference>
<evidence type="ECO:0000313" key="7">
    <source>
        <dbReference type="EMBL" id="MFD1548704.1"/>
    </source>
</evidence>
<feature type="signal peptide" evidence="5">
    <location>
        <begin position="1"/>
        <end position="22"/>
    </location>
</feature>
<comment type="caution">
    <text evidence="7">The sequence shown here is derived from an EMBL/GenBank/DDBJ whole genome shotgun (WGS) entry which is preliminary data.</text>
</comment>
<dbReference type="Pfam" id="PF00413">
    <property type="entry name" value="Peptidase_M10"/>
    <property type="match status" value="1"/>
</dbReference>
<sequence length="333" mass="37224">MKYHLLGILSCLVLLGSVPAAAATKNPTPTTKYRYATKKASVYTKSTSKYYRSVWNNARSTWNKKKVFKWSTTKNKQSRSYVTTVSKKTGIWTNATGMAYNGKSFDKKGNQTGAGMYLNRTVLKKYKYNKAQRTNVAIHELGHGLGLGHNAAKSVSVMGPTNRKYTIRNCDVRGVRKAYSTPAKTRDTLASSAKPELEVDHIKDYSNGISGVQNIKRTASVIVEGEIIKSVSHHKAPKNYYTTQTMRIDHHFKGKTGKTITFTQGGTKNMAVAESEILPKNEEIVVMLAKNVNGNYYVINDGQGMFVDTHKNNGHELFEHVSDHNIYTEDMLH</sequence>
<evidence type="ECO:0000256" key="4">
    <source>
        <dbReference type="ARBA" id="ARBA00022833"/>
    </source>
</evidence>
<dbReference type="Proteomes" id="UP001597195">
    <property type="component" value="Unassembled WGS sequence"/>
</dbReference>
<dbReference type="Gene3D" id="3.40.390.10">
    <property type="entry name" value="Collagenase (Catalytic Domain)"/>
    <property type="match status" value="1"/>
</dbReference>
<organism evidence="7 8">
    <name type="scientific">Levilactobacillus fuyuanensis</name>
    <dbReference type="NCBI Taxonomy" id="2486022"/>
    <lineage>
        <taxon>Bacteria</taxon>
        <taxon>Bacillati</taxon>
        <taxon>Bacillota</taxon>
        <taxon>Bacilli</taxon>
        <taxon>Lactobacillales</taxon>
        <taxon>Lactobacillaceae</taxon>
        <taxon>Levilactobacillus</taxon>
    </lineage>
</organism>
<evidence type="ECO:0000256" key="3">
    <source>
        <dbReference type="ARBA" id="ARBA00022801"/>
    </source>
</evidence>
<name>A0ABW4H288_9LACO</name>
<dbReference type="SUPFAM" id="SSF55486">
    <property type="entry name" value="Metalloproteases ('zincins'), catalytic domain"/>
    <property type="match status" value="1"/>
</dbReference>
<evidence type="ECO:0000259" key="6">
    <source>
        <dbReference type="Pfam" id="PF00413"/>
    </source>
</evidence>
<dbReference type="EC" id="3.4.24.-" evidence="7"/>
<protein>
    <submittedName>
        <fullName evidence="7">Matrixin family metalloprotease</fullName>
        <ecNumber evidence="7">3.4.24.-</ecNumber>
    </submittedName>
</protein>
<evidence type="ECO:0000256" key="5">
    <source>
        <dbReference type="SAM" id="SignalP"/>
    </source>
</evidence>
<feature type="chain" id="PRO_5047226825" evidence="5">
    <location>
        <begin position="23"/>
        <end position="333"/>
    </location>
</feature>
<accession>A0ABW4H288</accession>
<dbReference type="EMBL" id="JBHTOM010000003">
    <property type="protein sequence ID" value="MFD1548704.1"/>
    <property type="molecule type" value="Genomic_DNA"/>
</dbReference>
<gene>
    <name evidence="7" type="ORF">ACFQ5T_03285</name>
</gene>
<dbReference type="RefSeq" id="WP_225421246.1">
    <property type="nucleotide sequence ID" value="NZ_JBHTOM010000003.1"/>
</dbReference>
<keyword evidence="5" id="KW-0732">Signal</keyword>
<keyword evidence="3 7" id="KW-0378">Hydrolase</keyword>
<keyword evidence="1" id="KW-0645">Protease</keyword>
<keyword evidence="4" id="KW-0862">Zinc</keyword>
<proteinExistence type="predicted"/>
<evidence type="ECO:0000313" key="8">
    <source>
        <dbReference type="Proteomes" id="UP001597195"/>
    </source>
</evidence>
<evidence type="ECO:0000256" key="1">
    <source>
        <dbReference type="ARBA" id="ARBA00022670"/>
    </source>
</evidence>
<keyword evidence="2" id="KW-0479">Metal-binding</keyword>
<reference evidence="8" key="1">
    <citation type="journal article" date="2019" name="Int. J. Syst. Evol. Microbiol.">
        <title>The Global Catalogue of Microorganisms (GCM) 10K type strain sequencing project: providing services to taxonomists for standard genome sequencing and annotation.</title>
        <authorList>
            <consortium name="The Broad Institute Genomics Platform"/>
            <consortium name="The Broad Institute Genome Sequencing Center for Infectious Disease"/>
            <person name="Wu L."/>
            <person name="Ma J."/>
        </authorList>
    </citation>
    <scope>NUCLEOTIDE SEQUENCE [LARGE SCALE GENOMIC DNA]</scope>
    <source>
        <strain evidence="8">CCM 8906</strain>
    </source>
</reference>
<feature type="domain" description="Peptidase M10 metallopeptidase" evidence="6">
    <location>
        <begin position="122"/>
        <end position="179"/>
    </location>
</feature>
<dbReference type="InterPro" id="IPR001818">
    <property type="entry name" value="Pept_M10_metallopeptidase"/>
</dbReference>
<keyword evidence="8" id="KW-1185">Reference proteome</keyword>
<dbReference type="GO" id="GO:0008237">
    <property type="term" value="F:metallopeptidase activity"/>
    <property type="evidence" value="ECO:0007669"/>
    <property type="project" value="UniProtKB-KW"/>
</dbReference>
<keyword evidence="7" id="KW-0482">Metalloprotease</keyword>
<evidence type="ECO:0000256" key="2">
    <source>
        <dbReference type="ARBA" id="ARBA00022723"/>
    </source>
</evidence>